<sequence length="444" mass="47276">MPALVRRRAVRSALLAATLGAVVLGVTVPSQATPAPRMAAVTAAATSQVGGEIGRTETIQRVQYWIDKGVPYSQSAYYPDLQGRNYRTDCSGLVSMAWHLPTSATTWTLPQYSTRLGSLDDLQPGDALNNIDSHVVLFTGWTDSSHTTATIMEHARPGTNARKTTYSRSYINNNGFKPYRYNRVLEAPVTVPDKGMTNVTAVGDLNGDGFTDVIAVETATGDLYRYSGPDYTGGSARVKIGYGWNSISSIVGVGDLTGDGVPDIIAVDAETGDLYRYSGPNYNGGSKVKIGSHWDSMSNVTAVGDLTGDGVPDIIAVETKTGDLYRYSGPDYNGGSRVKIGSGWNVYSAIVGVGDLTGDGVADIIAVDNETGDLYRYSGPNYNGGTKVKIGTHWDSMINMAGVGDLNGDKVPDLIAVEQATQKLYRYSGPDFTGGSRVQIGTNW</sequence>
<dbReference type="InterPro" id="IPR028994">
    <property type="entry name" value="Integrin_alpha_N"/>
</dbReference>
<dbReference type="PANTHER" id="PTHR46580">
    <property type="entry name" value="SENSOR KINASE-RELATED"/>
    <property type="match status" value="1"/>
</dbReference>
<dbReference type="Gene3D" id="2.130.10.130">
    <property type="entry name" value="Integrin alpha, N-terminal"/>
    <property type="match status" value="1"/>
</dbReference>
<dbReference type="InterPro" id="IPR013517">
    <property type="entry name" value="FG-GAP"/>
</dbReference>
<reference evidence="2 3" key="1">
    <citation type="submission" date="2020-04" db="EMBL/GenBank/DDBJ databases">
        <title>Draft Genome Sequence of Streptomyces morookaense DSM 40503, an 8-azaguanine-producing strain.</title>
        <authorList>
            <person name="Qi J."/>
            <person name="Gao J.-M."/>
        </authorList>
    </citation>
    <scope>NUCLEOTIDE SEQUENCE [LARGE SCALE GENOMIC DNA]</scope>
    <source>
        <strain evidence="2 3">DSM 40503</strain>
    </source>
</reference>
<keyword evidence="1" id="KW-0732">Signal</keyword>
<keyword evidence="3" id="KW-1185">Reference proteome</keyword>
<dbReference type="Pfam" id="PF13517">
    <property type="entry name" value="FG-GAP_3"/>
    <property type="match status" value="2"/>
</dbReference>
<gene>
    <name evidence="2" type="ORF">HG542_08835</name>
</gene>
<dbReference type="AlphaFoldDB" id="A0A7Y7B2L4"/>
<protein>
    <submittedName>
        <fullName evidence="2">VCBS repeat-containing protein</fullName>
    </submittedName>
</protein>
<dbReference type="RefSeq" id="WP_171079550.1">
    <property type="nucleotide sequence ID" value="NZ_BNBU01000001.1"/>
</dbReference>
<dbReference type="Gene3D" id="3.90.1720.10">
    <property type="entry name" value="endopeptidase domain like (from Nostoc punctiforme)"/>
    <property type="match status" value="1"/>
</dbReference>
<dbReference type="SUPFAM" id="SSF69318">
    <property type="entry name" value="Integrin alpha N-terminal domain"/>
    <property type="match status" value="1"/>
</dbReference>
<accession>A0A7Y7B2L4</accession>
<organism evidence="2 3">
    <name type="scientific">Streptomyces morookaense</name>
    <name type="common">Streptoverticillium morookaense</name>
    <dbReference type="NCBI Taxonomy" id="1970"/>
    <lineage>
        <taxon>Bacteria</taxon>
        <taxon>Bacillati</taxon>
        <taxon>Actinomycetota</taxon>
        <taxon>Actinomycetes</taxon>
        <taxon>Kitasatosporales</taxon>
        <taxon>Streptomycetaceae</taxon>
        <taxon>Streptomyces</taxon>
    </lineage>
</organism>
<evidence type="ECO:0000313" key="3">
    <source>
        <dbReference type="Proteomes" id="UP000587462"/>
    </source>
</evidence>
<comment type="caution">
    <text evidence="2">The sequence shown here is derived from an EMBL/GenBank/DDBJ whole genome shotgun (WGS) entry which is preliminary data.</text>
</comment>
<proteinExistence type="predicted"/>
<dbReference type="Proteomes" id="UP000587462">
    <property type="component" value="Unassembled WGS sequence"/>
</dbReference>
<evidence type="ECO:0000313" key="2">
    <source>
        <dbReference type="EMBL" id="NVK77770.1"/>
    </source>
</evidence>
<name>A0A7Y7B2L4_STRMO</name>
<evidence type="ECO:0000256" key="1">
    <source>
        <dbReference type="ARBA" id="ARBA00022729"/>
    </source>
</evidence>
<dbReference type="EMBL" id="JABBXF010000015">
    <property type="protein sequence ID" value="NVK77770.1"/>
    <property type="molecule type" value="Genomic_DNA"/>
</dbReference>